<evidence type="ECO:0000256" key="11">
    <source>
        <dbReference type="SAM" id="Phobius"/>
    </source>
</evidence>
<evidence type="ECO:0000259" key="14">
    <source>
        <dbReference type="PROSITE" id="PS50261"/>
    </source>
</evidence>
<feature type="region of interest" description="Disordered" evidence="10">
    <location>
        <begin position="431"/>
        <end position="451"/>
    </location>
</feature>
<evidence type="ECO:0000256" key="7">
    <source>
        <dbReference type="ARBA" id="ARBA00023136"/>
    </source>
</evidence>
<dbReference type="InterPro" id="IPR036445">
    <property type="entry name" value="GPCR_2_extracell_dom_sf"/>
</dbReference>
<evidence type="ECO:0000256" key="8">
    <source>
        <dbReference type="ARBA" id="ARBA00023170"/>
    </source>
</evidence>
<comment type="similarity">
    <text evidence="2">Belongs to the G-protein coupled receptor 2 family.</text>
</comment>
<dbReference type="EnsemblMetazoa" id="CLYHEMT020458.3">
    <property type="protein sequence ID" value="CLYHEMP020458.3"/>
    <property type="gene ID" value="CLYHEMG020458"/>
</dbReference>
<dbReference type="PROSITE" id="PS50227">
    <property type="entry name" value="G_PROTEIN_RECEP_F2_3"/>
    <property type="match status" value="1"/>
</dbReference>
<dbReference type="SUPFAM" id="SSF111418">
    <property type="entry name" value="Hormone receptor domain"/>
    <property type="match status" value="1"/>
</dbReference>
<evidence type="ECO:0000256" key="3">
    <source>
        <dbReference type="ARBA" id="ARBA00022475"/>
    </source>
</evidence>
<evidence type="ECO:0000256" key="10">
    <source>
        <dbReference type="SAM" id="MobiDB-lite"/>
    </source>
</evidence>
<dbReference type="Proteomes" id="UP000594262">
    <property type="component" value="Unplaced"/>
</dbReference>
<dbReference type="InterPro" id="IPR001879">
    <property type="entry name" value="GPCR_2_extracellular_dom"/>
</dbReference>
<feature type="domain" description="G-protein coupled receptors family 2 profile 2" evidence="14">
    <location>
        <begin position="159"/>
        <end position="405"/>
    </location>
</feature>
<feature type="transmembrane region" description="Helical" evidence="11">
    <location>
        <begin position="197"/>
        <end position="216"/>
    </location>
</feature>
<comment type="subcellular location">
    <subcellularLocation>
        <location evidence="1">Cell membrane</location>
        <topology evidence="1">Multi-pass membrane protein</topology>
    </subcellularLocation>
</comment>
<dbReference type="GO" id="GO:0008528">
    <property type="term" value="F:G protein-coupled peptide receptor activity"/>
    <property type="evidence" value="ECO:0007669"/>
    <property type="project" value="TreeGrafter"/>
</dbReference>
<accession>A0A7M5XDQ7</accession>
<evidence type="ECO:0000256" key="6">
    <source>
        <dbReference type="ARBA" id="ARBA00023040"/>
    </source>
</evidence>
<name>A0A7M5XDQ7_9CNID</name>
<sequence length="451" mass="53269">MLLFRGLSIVLILSITVDEAVSSSRHRKPLNLELILGARERLKSECHGAYENKKAPGGCKIEFDGLWQCWPPTPINETVRIQCSSLIFKPGYITRKCLPNGKWDRLSKTIISTCKYLSFDEMRKRKSDLLYSTFDQSKHQFIEKELKRVDEQAKHVKTFTTIDVYMRYIDLGICFISLILIVCFVSSKDQRFILHKYLILAFFLMEPLYLFNELYLNDELHVQKTCTIVWLFKMYLIMVQISMMFSEGFYQFRQFYFVFITKSNVYKYIAFSYGFPVIIVFGIYFPIMHSTISFADPFRVCWSYYERQKYSYIMYTPMFLLLFLNLMITIYMMNLIITKLRGEKTTEFNKAKKGARGFMVLVVLLGFGYMITLMGPKYNYPYQYVKAVVQPLQGILVCLLQVIFSQQVFKGYRRWLKKCLRRHNEERHFSERRRQGSIASGTSASSAKDLY</sequence>
<evidence type="ECO:0000313" key="16">
    <source>
        <dbReference type="Proteomes" id="UP000594262"/>
    </source>
</evidence>
<keyword evidence="5 11" id="KW-1133">Transmembrane helix</keyword>
<organism evidence="15 16">
    <name type="scientific">Clytia hemisphaerica</name>
    <dbReference type="NCBI Taxonomy" id="252671"/>
    <lineage>
        <taxon>Eukaryota</taxon>
        <taxon>Metazoa</taxon>
        <taxon>Cnidaria</taxon>
        <taxon>Hydrozoa</taxon>
        <taxon>Hydroidolina</taxon>
        <taxon>Leptothecata</taxon>
        <taxon>Obeliida</taxon>
        <taxon>Clytiidae</taxon>
        <taxon>Clytia</taxon>
    </lineage>
</organism>
<keyword evidence="8" id="KW-0675">Receptor</keyword>
<feature type="transmembrane region" description="Helical" evidence="11">
    <location>
        <begin position="312"/>
        <end position="333"/>
    </location>
</feature>
<keyword evidence="7 11" id="KW-0472">Membrane</keyword>
<feature type="transmembrane region" description="Helical" evidence="11">
    <location>
        <begin position="228"/>
        <end position="245"/>
    </location>
</feature>
<feature type="chain" id="PRO_5029818575" evidence="12">
    <location>
        <begin position="23"/>
        <end position="451"/>
    </location>
</feature>
<dbReference type="InterPro" id="IPR000832">
    <property type="entry name" value="GPCR_2_secretin-like"/>
</dbReference>
<dbReference type="GO" id="GO:0007188">
    <property type="term" value="P:adenylate cyclase-modulating G protein-coupled receptor signaling pathway"/>
    <property type="evidence" value="ECO:0007669"/>
    <property type="project" value="TreeGrafter"/>
</dbReference>
<dbReference type="Gene3D" id="4.10.1240.10">
    <property type="entry name" value="GPCR, family 2, extracellular hormone receptor domain"/>
    <property type="match status" value="1"/>
</dbReference>
<evidence type="ECO:0000256" key="9">
    <source>
        <dbReference type="ARBA" id="ARBA00023224"/>
    </source>
</evidence>
<evidence type="ECO:0000256" key="1">
    <source>
        <dbReference type="ARBA" id="ARBA00004651"/>
    </source>
</evidence>
<keyword evidence="16" id="KW-1185">Reference proteome</keyword>
<dbReference type="InterPro" id="IPR017981">
    <property type="entry name" value="GPCR_2-like_7TM"/>
</dbReference>
<keyword evidence="4 11" id="KW-0812">Transmembrane</keyword>
<dbReference type="PRINTS" id="PR00249">
    <property type="entry name" value="GPCRSECRETIN"/>
</dbReference>
<feature type="transmembrane region" description="Helical" evidence="11">
    <location>
        <begin position="265"/>
        <end position="287"/>
    </location>
</feature>
<keyword evidence="12" id="KW-0732">Signal</keyword>
<keyword evidence="9" id="KW-0807">Transducer</keyword>
<dbReference type="GO" id="GO:0005886">
    <property type="term" value="C:plasma membrane"/>
    <property type="evidence" value="ECO:0007669"/>
    <property type="project" value="UniProtKB-SubCell"/>
</dbReference>
<reference evidence="15" key="1">
    <citation type="submission" date="2021-01" db="UniProtKB">
        <authorList>
            <consortium name="EnsemblMetazoa"/>
        </authorList>
    </citation>
    <scope>IDENTIFICATION</scope>
</reference>
<dbReference type="Pfam" id="PF00002">
    <property type="entry name" value="7tm_2"/>
    <property type="match status" value="1"/>
</dbReference>
<feature type="compositionally biased region" description="Low complexity" evidence="10">
    <location>
        <begin position="436"/>
        <end position="451"/>
    </location>
</feature>
<keyword evidence="3" id="KW-1003">Cell membrane</keyword>
<dbReference type="AlphaFoldDB" id="A0A7M5XDQ7"/>
<proteinExistence type="inferred from homology"/>
<evidence type="ECO:0000256" key="4">
    <source>
        <dbReference type="ARBA" id="ARBA00022692"/>
    </source>
</evidence>
<dbReference type="Pfam" id="PF02793">
    <property type="entry name" value="HRM"/>
    <property type="match status" value="1"/>
</dbReference>
<feature type="transmembrane region" description="Helical" evidence="11">
    <location>
        <begin position="165"/>
        <end position="185"/>
    </location>
</feature>
<dbReference type="PROSITE" id="PS50261">
    <property type="entry name" value="G_PROTEIN_RECEP_F2_4"/>
    <property type="match status" value="1"/>
</dbReference>
<feature type="signal peptide" evidence="12">
    <location>
        <begin position="1"/>
        <end position="22"/>
    </location>
</feature>
<evidence type="ECO:0000256" key="5">
    <source>
        <dbReference type="ARBA" id="ARBA00022989"/>
    </source>
</evidence>
<dbReference type="SMART" id="SM00008">
    <property type="entry name" value="HormR"/>
    <property type="match status" value="1"/>
</dbReference>
<dbReference type="InterPro" id="IPR050332">
    <property type="entry name" value="GPCR_2"/>
</dbReference>
<protein>
    <submittedName>
        <fullName evidence="15">Uncharacterized protein</fullName>
    </submittedName>
</protein>
<evidence type="ECO:0000313" key="15">
    <source>
        <dbReference type="EnsemblMetazoa" id="CLYHEMP020458.3"/>
    </source>
</evidence>
<evidence type="ECO:0000256" key="2">
    <source>
        <dbReference type="ARBA" id="ARBA00005314"/>
    </source>
</evidence>
<feature type="transmembrane region" description="Helical" evidence="11">
    <location>
        <begin position="392"/>
        <end position="412"/>
    </location>
</feature>
<dbReference type="PANTHER" id="PTHR45620">
    <property type="entry name" value="PDF RECEPTOR-LIKE PROTEIN-RELATED"/>
    <property type="match status" value="1"/>
</dbReference>
<evidence type="ECO:0000259" key="13">
    <source>
        <dbReference type="PROSITE" id="PS50227"/>
    </source>
</evidence>
<dbReference type="GO" id="GO:0007166">
    <property type="term" value="P:cell surface receptor signaling pathway"/>
    <property type="evidence" value="ECO:0007669"/>
    <property type="project" value="InterPro"/>
</dbReference>
<feature type="domain" description="G-protein coupled receptors family 2 profile 1" evidence="13">
    <location>
        <begin position="45"/>
        <end position="118"/>
    </location>
</feature>
<dbReference type="OrthoDB" id="8178106at2759"/>
<keyword evidence="6" id="KW-0297">G-protein coupled receptor</keyword>
<feature type="transmembrane region" description="Helical" evidence="11">
    <location>
        <begin position="354"/>
        <end position="372"/>
    </location>
</feature>
<evidence type="ECO:0000256" key="12">
    <source>
        <dbReference type="SAM" id="SignalP"/>
    </source>
</evidence>
<dbReference type="Gene3D" id="1.20.1070.10">
    <property type="entry name" value="Rhodopsin 7-helix transmembrane proteins"/>
    <property type="match status" value="1"/>
</dbReference>